<protein>
    <recommendedName>
        <fullName evidence="3">CARD domain-containing protein</fullName>
    </recommendedName>
</protein>
<evidence type="ECO:0000313" key="2">
    <source>
        <dbReference type="Proteomes" id="UP001642540"/>
    </source>
</evidence>
<gene>
    <name evidence="1" type="ORF">ODALV1_LOCUS22489</name>
</gene>
<sequence>MDPREIDHIQKNLSKLLRLVHLKHPLLAILVEDRIISSYDRGRFEHIQDREEEVKEKEEAIKQLLKLIQLKKGGFMALIKALERTQQIEAVMVLKQLYDSSPSASQSTPQSGSSTGFQEIEARTLIERNYAALVRLIDCDRLLRGLMGRNQLSHEDLAVIMSREFPIQRAESLLNIILTRVGGYAALIKALEETNQSTTTAFDILSGKLDTGPSNEASSSSEPTAFEEGPARFAELINKITEYEHKYNRNMLQRELPEELFHWVAIGAKLNVKVRNPNDDEKVVSSL</sequence>
<dbReference type="SUPFAM" id="SSF47986">
    <property type="entry name" value="DEATH domain"/>
    <property type="match status" value="1"/>
</dbReference>
<evidence type="ECO:0000313" key="1">
    <source>
        <dbReference type="EMBL" id="CAL8128721.1"/>
    </source>
</evidence>
<dbReference type="InterPro" id="IPR011029">
    <property type="entry name" value="DEATH-like_dom_sf"/>
</dbReference>
<dbReference type="Gene3D" id="1.10.533.10">
    <property type="entry name" value="Death Domain, Fas"/>
    <property type="match status" value="2"/>
</dbReference>
<comment type="caution">
    <text evidence="1">The sequence shown here is derived from an EMBL/GenBank/DDBJ whole genome shotgun (WGS) entry which is preliminary data.</text>
</comment>
<dbReference type="EMBL" id="CAXLJM020000075">
    <property type="protein sequence ID" value="CAL8128721.1"/>
    <property type="molecule type" value="Genomic_DNA"/>
</dbReference>
<name>A0ABP1RI83_9HEXA</name>
<dbReference type="CDD" id="cd01671">
    <property type="entry name" value="CARD"/>
    <property type="match status" value="1"/>
</dbReference>
<keyword evidence="2" id="KW-1185">Reference proteome</keyword>
<organism evidence="1 2">
    <name type="scientific">Orchesella dallaii</name>
    <dbReference type="NCBI Taxonomy" id="48710"/>
    <lineage>
        <taxon>Eukaryota</taxon>
        <taxon>Metazoa</taxon>
        <taxon>Ecdysozoa</taxon>
        <taxon>Arthropoda</taxon>
        <taxon>Hexapoda</taxon>
        <taxon>Collembola</taxon>
        <taxon>Entomobryomorpha</taxon>
        <taxon>Entomobryoidea</taxon>
        <taxon>Orchesellidae</taxon>
        <taxon>Orchesellinae</taxon>
        <taxon>Orchesella</taxon>
    </lineage>
</organism>
<reference evidence="1 2" key="1">
    <citation type="submission" date="2024-08" db="EMBL/GenBank/DDBJ databases">
        <authorList>
            <person name="Cucini C."/>
            <person name="Frati F."/>
        </authorList>
    </citation>
    <scope>NUCLEOTIDE SEQUENCE [LARGE SCALE GENOMIC DNA]</scope>
</reference>
<evidence type="ECO:0008006" key="3">
    <source>
        <dbReference type="Google" id="ProtNLM"/>
    </source>
</evidence>
<proteinExistence type="predicted"/>
<dbReference type="Proteomes" id="UP001642540">
    <property type="component" value="Unassembled WGS sequence"/>
</dbReference>
<accession>A0ABP1RI83</accession>